<protein>
    <submittedName>
        <fullName evidence="2">Uncharacterized protein</fullName>
    </submittedName>
</protein>
<feature type="region of interest" description="Disordered" evidence="1">
    <location>
        <begin position="1"/>
        <end position="28"/>
    </location>
</feature>
<proteinExistence type="predicted"/>
<feature type="compositionally biased region" description="Basic residues" evidence="1">
    <location>
        <begin position="1"/>
        <end position="15"/>
    </location>
</feature>
<keyword evidence="3" id="KW-1185">Reference proteome</keyword>
<evidence type="ECO:0000313" key="2">
    <source>
        <dbReference type="EMBL" id="GKU90375.1"/>
    </source>
</evidence>
<gene>
    <name evidence="2" type="ORF">SLEP1_g4375</name>
</gene>
<dbReference type="AlphaFoldDB" id="A0AAV5HUA8"/>
<dbReference type="EMBL" id="BPVZ01000004">
    <property type="protein sequence ID" value="GKU90375.1"/>
    <property type="molecule type" value="Genomic_DNA"/>
</dbReference>
<name>A0AAV5HUA8_9ROSI</name>
<feature type="compositionally biased region" description="Basic and acidic residues" evidence="1">
    <location>
        <begin position="16"/>
        <end position="25"/>
    </location>
</feature>
<sequence>MTSRSTRRNFRQGKRLKGEKGKQRADPLNASVLNRGGHVTVVKNQGEYRIPKDQS</sequence>
<comment type="caution">
    <text evidence="2">The sequence shown here is derived from an EMBL/GenBank/DDBJ whole genome shotgun (WGS) entry which is preliminary data.</text>
</comment>
<evidence type="ECO:0000313" key="3">
    <source>
        <dbReference type="Proteomes" id="UP001054252"/>
    </source>
</evidence>
<reference evidence="2 3" key="1">
    <citation type="journal article" date="2021" name="Commun. Biol.">
        <title>The genome of Shorea leprosula (Dipterocarpaceae) highlights the ecological relevance of drought in aseasonal tropical rainforests.</title>
        <authorList>
            <person name="Ng K.K.S."/>
            <person name="Kobayashi M.J."/>
            <person name="Fawcett J.A."/>
            <person name="Hatakeyama M."/>
            <person name="Paape T."/>
            <person name="Ng C.H."/>
            <person name="Ang C.C."/>
            <person name="Tnah L.H."/>
            <person name="Lee C.T."/>
            <person name="Nishiyama T."/>
            <person name="Sese J."/>
            <person name="O'Brien M.J."/>
            <person name="Copetti D."/>
            <person name="Mohd Noor M.I."/>
            <person name="Ong R.C."/>
            <person name="Putra M."/>
            <person name="Sireger I.Z."/>
            <person name="Indrioko S."/>
            <person name="Kosugi Y."/>
            <person name="Izuno A."/>
            <person name="Isagi Y."/>
            <person name="Lee S.L."/>
            <person name="Shimizu K.K."/>
        </authorList>
    </citation>
    <scope>NUCLEOTIDE SEQUENCE [LARGE SCALE GENOMIC DNA]</scope>
    <source>
        <strain evidence="2">214</strain>
    </source>
</reference>
<dbReference type="Proteomes" id="UP001054252">
    <property type="component" value="Unassembled WGS sequence"/>
</dbReference>
<accession>A0AAV5HUA8</accession>
<organism evidence="2 3">
    <name type="scientific">Rubroshorea leprosula</name>
    <dbReference type="NCBI Taxonomy" id="152421"/>
    <lineage>
        <taxon>Eukaryota</taxon>
        <taxon>Viridiplantae</taxon>
        <taxon>Streptophyta</taxon>
        <taxon>Embryophyta</taxon>
        <taxon>Tracheophyta</taxon>
        <taxon>Spermatophyta</taxon>
        <taxon>Magnoliopsida</taxon>
        <taxon>eudicotyledons</taxon>
        <taxon>Gunneridae</taxon>
        <taxon>Pentapetalae</taxon>
        <taxon>rosids</taxon>
        <taxon>malvids</taxon>
        <taxon>Malvales</taxon>
        <taxon>Dipterocarpaceae</taxon>
        <taxon>Rubroshorea</taxon>
    </lineage>
</organism>
<evidence type="ECO:0000256" key="1">
    <source>
        <dbReference type="SAM" id="MobiDB-lite"/>
    </source>
</evidence>